<keyword evidence="2" id="KW-1185">Reference proteome</keyword>
<organism evidence="1 2">
    <name type="scientific">Hyaloscypha hepaticicola</name>
    <dbReference type="NCBI Taxonomy" id="2082293"/>
    <lineage>
        <taxon>Eukaryota</taxon>
        <taxon>Fungi</taxon>
        <taxon>Dikarya</taxon>
        <taxon>Ascomycota</taxon>
        <taxon>Pezizomycotina</taxon>
        <taxon>Leotiomycetes</taxon>
        <taxon>Helotiales</taxon>
        <taxon>Hyaloscyphaceae</taxon>
        <taxon>Hyaloscypha</taxon>
    </lineage>
</organism>
<name>A0A2J6PTU4_9HELO</name>
<protein>
    <submittedName>
        <fullName evidence="1">Uncharacterized protein</fullName>
    </submittedName>
</protein>
<accession>A0A2J6PTU4</accession>
<sequence>MCQNNCGDGFAFRNHVELHEKDSLRCYVLKGLPINTKITPVFKRNNDGDVLCRWGCGFSSDTDRARSDIRRHEEYIHHKLGQADIVLFRYQVGVIDNPMVLGITYNEWLHKNHPFKDQADGISDLAMLANVISLENAAKSSDRAYTSTTEMIYQGPIPEYVVAPYIE</sequence>
<gene>
    <name evidence="1" type="ORF">NA56DRAFT_707568</name>
</gene>
<proteinExistence type="predicted"/>
<dbReference type="AlphaFoldDB" id="A0A2J6PTU4"/>
<dbReference type="EMBL" id="KZ613499">
    <property type="protein sequence ID" value="PMD17444.1"/>
    <property type="molecule type" value="Genomic_DNA"/>
</dbReference>
<evidence type="ECO:0000313" key="2">
    <source>
        <dbReference type="Proteomes" id="UP000235672"/>
    </source>
</evidence>
<reference evidence="1 2" key="1">
    <citation type="submission" date="2016-05" db="EMBL/GenBank/DDBJ databases">
        <title>A degradative enzymes factory behind the ericoid mycorrhizal symbiosis.</title>
        <authorList>
            <consortium name="DOE Joint Genome Institute"/>
            <person name="Martino E."/>
            <person name="Morin E."/>
            <person name="Grelet G."/>
            <person name="Kuo A."/>
            <person name="Kohler A."/>
            <person name="Daghino S."/>
            <person name="Barry K."/>
            <person name="Choi C."/>
            <person name="Cichocki N."/>
            <person name="Clum A."/>
            <person name="Copeland A."/>
            <person name="Hainaut M."/>
            <person name="Haridas S."/>
            <person name="Labutti K."/>
            <person name="Lindquist E."/>
            <person name="Lipzen A."/>
            <person name="Khouja H.-R."/>
            <person name="Murat C."/>
            <person name="Ohm R."/>
            <person name="Olson A."/>
            <person name="Spatafora J."/>
            <person name="Veneault-Fourrey C."/>
            <person name="Henrissat B."/>
            <person name="Grigoriev I."/>
            <person name="Martin F."/>
            <person name="Perotto S."/>
        </authorList>
    </citation>
    <scope>NUCLEOTIDE SEQUENCE [LARGE SCALE GENOMIC DNA]</scope>
    <source>
        <strain evidence="1 2">UAMH 7357</strain>
    </source>
</reference>
<dbReference type="Proteomes" id="UP000235672">
    <property type="component" value="Unassembled WGS sequence"/>
</dbReference>
<evidence type="ECO:0000313" key="1">
    <source>
        <dbReference type="EMBL" id="PMD17444.1"/>
    </source>
</evidence>